<evidence type="ECO:0000313" key="2">
    <source>
        <dbReference type="EMBL" id="KAK5873339.1"/>
    </source>
</evidence>
<accession>A0AAN7Y7E2</accession>
<comment type="caution">
    <text evidence="2">The sequence shown here is derived from an EMBL/GenBank/DDBJ whole genome shotgun (WGS) entry which is preliminary data.</text>
</comment>
<gene>
    <name evidence="2" type="ORF">PBY51_018387</name>
</gene>
<evidence type="ECO:0000256" key="1">
    <source>
        <dbReference type="SAM" id="SignalP"/>
    </source>
</evidence>
<dbReference type="AlphaFoldDB" id="A0AAN7Y7E2"/>
<evidence type="ECO:0008006" key="4">
    <source>
        <dbReference type="Google" id="ProtNLM"/>
    </source>
</evidence>
<organism evidence="2 3">
    <name type="scientific">Eleginops maclovinus</name>
    <name type="common">Patagonian blennie</name>
    <name type="synonym">Eleginus maclovinus</name>
    <dbReference type="NCBI Taxonomy" id="56733"/>
    <lineage>
        <taxon>Eukaryota</taxon>
        <taxon>Metazoa</taxon>
        <taxon>Chordata</taxon>
        <taxon>Craniata</taxon>
        <taxon>Vertebrata</taxon>
        <taxon>Euteleostomi</taxon>
        <taxon>Actinopterygii</taxon>
        <taxon>Neopterygii</taxon>
        <taxon>Teleostei</taxon>
        <taxon>Neoteleostei</taxon>
        <taxon>Acanthomorphata</taxon>
        <taxon>Eupercaria</taxon>
        <taxon>Perciformes</taxon>
        <taxon>Notothenioidei</taxon>
        <taxon>Eleginopidae</taxon>
        <taxon>Eleginops</taxon>
    </lineage>
</organism>
<feature type="chain" id="PRO_5042852510" description="Secreted protein" evidence="1">
    <location>
        <begin position="29"/>
        <end position="76"/>
    </location>
</feature>
<proteinExistence type="predicted"/>
<dbReference type="EMBL" id="JAUZQC010000003">
    <property type="protein sequence ID" value="KAK5873339.1"/>
    <property type="molecule type" value="Genomic_DNA"/>
</dbReference>
<keyword evidence="1" id="KW-0732">Signal</keyword>
<evidence type="ECO:0000313" key="3">
    <source>
        <dbReference type="Proteomes" id="UP001346869"/>
    </source>
</evidence>
<reference evidence="2 3" key="2">
    <citation type="journal article" date="2023" name="Mol. Biol. Evol.">
        <title>Genomics of Secondarily Temperate Adaptation in the Only Non-Antarctic Icefish.</title>
        <authorList>
            <person name="Rivera-Colon A.G."/>
            <person name="Rayamajhi N."/>
            <person name="Minhas B.F."/>
            <person name="Madrigal G."/>
            <person name="Bilyk K.T."/>
            <person name="Yoon V."/>
            <person name="Hune M."/>
            <person name="Gregory S."/>
            <person name="Cheng C.H.C."/>
            <person name="Catchen J.M."/>
        </authorList>
    </citation>
    <scope>NUCLEOTIDE SEQUENCE [LARGE SCALE GENOMIC DNA]</scope>
    <source>
        <strain evidence="2">JMC-PN-2008</strain>
    </source>
</reference>
<dbReference type="Proteomes" id="UP001346869">
    <property type="component" value="Unassembled WGS sequence"/>
</dbReference>
<keyword evidence="3" id="KW-1185">Reference proteome</keyword>
<feature type="signal peptide" evidence="1">
    <location>
        <begin position="1"/>
        <end position="28"/>
    </location>
</feature>
<reference evidence="2 3" key="1">
    <citation type="journal article" date="2023" name="Genes (Basel)">
        <title>Chromosome-Level Genome Assembly and Circadian Gene Repertoire of the Patagonia Blennie Eleginops maclovinus-The Closest Ancestral Proxy of Antarctic Cryonotothenioids.</title>
        <authorList>
            <person name="Cheng C.C."/>
            <person name="Rivera-Colon A.G."/>
            <person name="Minhas B.F."/>
            <person name="Wilson L."/>
            <person name="Rayamajhi N."/>
            <person name="Vargas-Chacoff L."/>
            <person name="Catchen J.M."/>
        </authorList>
    </citation>
    <scope>NUCLEOTIDE SEQUENCE [LARGE SCALE GENOMIC DNA]</scope>
    <source>
        <strain evidence="2">JMC-PN-2008</strain>
    </source>
</reference>
<sequence>MRQFFLNLAHLVNLVHLLLLNAALQASGSRAPGAIIGSIRLADPALMSSADLGSLAGCRELQRRVLPPLTVNGVFY</sequence>
<name>A0AAN7Y7E2_ELEMC</name>
<protein>
    <recommendedName>
        <fullName evidence="4">Secreted protein</fullName>
    </recommendedName>
</protein>